<name>A0A0U0Y1L3_9MYCO</name>
<dbReference type="Proteomes" id="UP000038487">
    <property type="component" value="Unassembled WGS sequence"/>
</dbReference>
<dbReference type="OMA" id="VDYEEYY"/>
<reference evidence="1 3" key="2">
    <citation type="submission" date="2015-03" db="EMBL/GenBank/DDBJ databases">
        <authorList>
            <consortium name="Pathogen Informatics"/>
            <person name="Murphy D."/>
        </authorList>
    </citation>
    <scope>NUCLEOTIDE SEQUENCE [LARGE SCALE GENOMIC DNA]</scope>
    <source>
        <strain evidence="1 3">PAP036</strain>
    </source>
</reference>
<dbReference type="EMBL" id="CSWP01000003">
    <property type="protein sequence ID" value="CPV49826.1"/>
    <property type="molecule type" value="Genomic_DNA"/>
</dbReference>
<dbReference type="PATRIC" id="fig|36809.44.peg.4572"/>
<dbReference type="EMBL" id="CSUW01000010">
    <property type="protein sequence ID" value="CPT55690.1"/>
    <property type="molecule type" value="Genomic_DNA"/>
</dbReference>
<dbReference type="AlphaFoldDB" id="A0A0U0Y1L3"/>
<evidence type="ECO:0000313" key="1">
    <source>
        <dbReference type="EMBL" id="CPT55690.1"/>
    </source>
</evidence>
<reference evidence="2 4" key="1">
    <citation type="submission" date="2015-03" db="EMBL/GenBank/DDBJ databases">
        <authorList>
            <person name="Murphy D."/>
        </authorList>
    </citation>
    <scope>NUCLEOTIDE SEQUENCE [LARGE SCALE GENOMIC DNA]</scope>
    <source>
        <strain evidence="2 4">PAP088</strain>
    </source>
</reference>
<dbReference type="Proteomes" id="UP000045782">
    <property type="component" value="Unassembled WGS sequence"/>
</dbReference>
<gene>
    <name evidence="1" type="ORF">ERS075527_04164</name>
    <name evidence="2" type="ORF">ERS075579_02154</name>
</gene>
<evidence type="ECO:0000313" key="3">
    <source>
        <dbReference type="Proteomes" id="UP000038487"/>
    </source>
</evidence>
<accession>A0A0U0Y1L3</accession>
<protein>
    <submittedName>
        <fullName evidence="2">Uncharacterized protein</fullName>
    </submittedName>
</protein>
<dbReference type="GeneID" id="93381266"/>
<sequence>MKFEDVYFSKEDRYSMGTETDSGRHYVSMPVSNGLVDYEEYYEIDAEQYKLFLANTSAAVSFIEACRKHEHDDRLIQKPGTNRGTPA</sequence>
<evidence type="ECO:0000313" key="2">
    <source>
        <dbReference type="EMBL" id="CPV49826.1"/>
    </source>
</evidence>
<proteinExistence type="predicted"/>
<organism evidence="2 4">
    <name type="scientific">Mycobacteroides abscessus</name>
    <dbReference type="NCBI Taxonomy" id="36809"/>
    <lineage>
        <taxon>Bacteria</taxon>
        <taxon>Bacillati</taxon>
        <taxon>Actinomycetota</taxon>
        <taxon>Actinomycetes</taxon>
        <taxon>Mycobacteriales</taxon>
        <taxon>Mycobacteriaceae</taxon>
        <taxon>Mycobacteroides</taxon>
    </lineage>
</organism>
<dbReference type="RefSeq" id="WP_005112307.1">
    <property type="nucleotide sequence ID" value="NZ_CP014955.1"/>
</dbReference>
<evidence type="ECO:0000313" key="4">
    <source>
        <dbReference type="Proteomes" id="UP000045782"/>
    </source>
</evidence>